<keyword evidence="1" id="KW-0472">Membrane</keyword>
<evidence type="ECO:0000259" key="2">
    <source>
        <dbReference type="Pfam" id="PF01478"/>
    </source>
</evidence>
<keyword evidence="1" id="KW-0812">Transmembrane</keyword>
<keyword evidence="1" id="KW-1133">Transmembrane helix</keyword>
<feature type="transmembrane region" description="Helical" evidence="1">
    <location>
        <begin position="23"/>
        <end position="43"/>
    </location>
</feature>
<proteinExistence type="predicted"/>
<feature type="transmembrane region" description="Helical" evidence="1">
    <location>
        <begin position="50"/>
        <end position="71"/>
    </location>
</feature>
<reference evidence="3" key="1">
    <citation type="submission" date="2019-11" db="EMBL/GenBank/DDBJ databases">
        <authorList>
            <person name="Feng L."/>
        </authorList>
    </citation>
    <scope>NUCLEOTIDE SEQUENCE</scope>
    <source>
        <strain evidence="3">BgluceraseaLFYP119</strain>
    </source>
</reference>
<gene>
    <name evidence="3" type="ORF">BGLFYP119_01395</name>
</gene>
<protein>
    <submittedName>
        <fullName evidence="3">Type IV leader peptidase family protein</fullName>
    </submittedName>
</protein>
<dbReference type="InterPro" id="IPR000045">
    <property type="entry name" value="Prepilin_IV_endopep_pep"/>
</dbReference>
<evidence type="ECO:0000313" key="3">
    <source>
        <dbReference type="EMBL" id="VYS99367.1"/>
    </source>
</evidence>
<dbReference type="RefSeq" id="WP_156353717.1">
    <property type="nucleotide sequence ID" value="NZ_CACRST010000011.1"/>
</dbReference>
<dbReference type="EMBL" id="CACRST010000011">
    <property type="protein sequence ID" value="VYS99367.1"/>
    <property type="molecule type" value="Genomic_DNA"/>
</dbReference>
<dbReference type="AlphaFoldDB" id="A0A6N2T0Q2"/>
<feature type="transmembrane region" description="Helical" evidence="1">
    <location>
        <begin position="91"/>
        <end position="113"/>
    </location>
</feature>
<feature type="domain" description="Prepilin type IV endopeptidase peptidase" evidence="2">
    <location>
        <begin position="7"/>
        <end position="106"/>
    </location>
</feature>
<dbReference type="Pfam" id="PF01478">
    <property type="entry name" value="Peptidase_A24"/>
    <property type="match status" value="1"/>
</dbReference>
<dbReference type="GO" id="GO:0004190">
    <property type="term" value="F:aspartic-type endopeptidase activity"/>
    <property type="evidence" value="ECO:0007669"/>
    <property type="project" value="InterPro"/>
</dbReference>
<dbReference type="Gene3D" id="1.20.120.1220">
    <property type="match status" value="1"/>
</dbReference>
<name>A0A6N2T0Q2_9FIRM</name>
<dbReference type="GO" id="GO:0016020">
    <property type="term" value="C:membrane"/>
    <property type="evidence" value="ECO:0007669"/>
    <property type="project" value="InterPro"/>
</dbReference>
<organism evidence="3">
    <name type="scientific">Blautia glucerasea</name>
    <dbReference type="NCBI Taxonomy" id="536633"/>
    <lineage>
        <taxon>Bacteria</taxon>
        <taxon>Bacillati</taxon>
        <taxon>Bacillota</taxon>
        <taxon>Clostridia</taxon>
        <taxon>Lachnospirales</taxon>
        <taxon>Lachnospiraceae</taxon>
        <taxon>Blautia</taxon>
    </lineage>
</organism>
<evidence type="ECO:0000256" key="1">
    <source>
        <dbReference type="SAM" id="Phobius"/>
    </source>
</evidence>
<sequence length="137" mass="14810">MIKEVCTVIFLGVSGWLDWKTRMISLALTGLYGSGGLAISFMTGRRWEDYILPAGLGLLFLLLSLASKGAVGMGDGWVLLALGCMLETGEYICLIGCGILLTAVFSGILLMGYKKNRKTEIPFVPFLFFAYLGGVLL</sequence>
<accession>A0A6N2T0Q2</accession>